<keyword evidence="1" id="KW-0812">Transmembrane</keyword>
<dbReference type="EMBL" id="SMFX01000001">
    <property type="protein sequence ID" value="TCK18706.1"/>
    <property type="molecule type" value="Genomic_DNA"/>
</dbReference>
<accession>A0A4V2PGZ1</accession>
<dbReference type="PANTHER" id="PTHR40031">
    <property type="entry name" value="HYPOTHETICAL MEMBRANE SPANNING PROTEIN"/>
    <property type="match status" value="1"/>
</dbReference>
<organism evidence="2 3">
    <name type="scientific">Thiogranum longum</name>
    <dbReference type="NCBI Taxonomy" id="1537524"/>
    <lineage>
        <taxon>Bacteria</taxon>
        <taxon>Pseudomonadati</taxon>
        <taxon>Pseudomonadota</taxon>
        <taxon>Gammaproteobacteria</taxon>
        <taxon>Chromatiales</taxon>
        <taxon>Ectothiorhodospiraceae</taxon>
        <taxon>Thiogranum</taxon>
    </lineage>
</organism>
<dbReference type="OrthoDB" id="9781927at2"/>
<keyword evidence="1" id="KW-1133">Transmembrane helix</keyword>
<sequence>MDTITHSLLGALVVRAVFPARQSTHTLTDRQRMLIGAVAGAFPDIDYVASWIDPMVYLTLWHRSITHSFVMLPLWALLVGVTLAWLFHKRSEWRFVTLLAAVSMVSHIFSDLITVFGTQILAPLSGWRASIGTTFILDPWFTLIALIGVVAGARKAASVIPSISLVVLVAYVVFQALLRQQALVIAKAHLLQEGAGDAQVHALPQPFSPFNWKIIVDRGERYEVTYVNLAGGYHKAGKGEGFWAKVKQTYRSPDDLLWTTWHRFGKDKIAADRIRQLWENSQLDYFRRFAEFPVLYRVRMNAIEDCVWFTDLRYVLPYMTPPFRYGLCRKDEGSTWQLNRLR</sequence>
<dbReference type="Pfam" id="PF04307">
    <property type="entry name" value="YdjM"/>
    <property type="match status" value="1"/>
</dbReference>
<feature type="transmembrane region" description="Helical" evidence="1">
    <location>
        <begin position="95"/>
        <end position="117"/>
    </location>
</feature>
<feature type="transmembrane region" description="Helical" evidence="1">
    <location>
        <begin position="65"/>
        <end position="88"/>
    </location>
</feature>
<dbReference type="PANTHER" id="PTHR40031:SF1">
    <property type="entry name" value="MEMBRANE-BOUND METAL-DEPENDENT HYDROLASE"/>
    <property type="match status" value="1"/>
</dbReference>
<proteinExistence type="predicted"/>
<reference evidence="2 3" key="1">
    <citation type="submission" date="2019-03" db="EMBL/GenBank/DDBJ databases">
        <title>Genomic Encyclopedia of Type Strains, Phase IV (KMG-IV): sequencing the most valuable type-strain genomes for metagenomic binning, comparative biology and taxonomic classification.</title>
        <authorList>
            <person name="Goeker M."/>
        </authorList>
    </citation>
    <scope>NUCLEOTIDE SEQUENCE [LARGE SCALE GENOMIC DNA]</scope>
    <source>
        <strain evidence="2 3">DSM 19610</strain>
    </source>
</reference>
<evidence type="ECO:0000313" key="2">
    <source>
        <dbReference type="EMBL" id="TCK18706.1"/>
    </source>
</evidence>
<name>A0A4V2PGZ1_9GAMM</name>
<gene>
    <name evidence="2" type="ORF">DFR30_1990</name>
</gene>
<protein>
    <submittedName>
        <fullName evidence="2">Inner membrane protein</fullName>
    </submittedName>
</protein>
<keyword evidence="3" id="KW-1185">Reference proteome</keyword>
<feature type="transmembrane region" description="Helical" evidence="1">
    <location>
        <begin position="159"/>
        <end position="178"/>
    </location>
</feature>
<evidence type="ECO:0000256" key="1">
    <source>
        <dbReference type="SAM" id="Phobius"/>
    </source>
</evidence>
<dbReference type="RefSeq" id="WP_132972740.1">
    <property type="nucleotide sequence ID" value="NZ_SMFX01000001.1"/>
</dbReference>
<keyword evidence="1" id="KW-0472">Membrane</keyword>
<evidence type="ECO:0000313" key="3">
    <source>
        <dbReference type="Proteomes" id="UP000295707"/>
    </source>
</evidence>
<dbReference type="InterPro" id="IPR053170">
    <property type="entry name" value="Transcription_regulator"/>
</dbReference>
<dbReference type="Proteomes" id="UP000295707">
    <property type="component" value="Unassembled WGS sequence"/>
</dbReference>
<comment type="caution">
    <text evidence="2">The sequence shown here is derived from an EMBL/GenBank/DDBJ whole genome shotgun (WGS) entry which is preliminary data.</text>
</comment>
<dbReference type="AlphaFoldDB" id="A0A4V2PGZ1"/>
<dbReference type="InterPro" id="IPR007404">
    <property type="entry name" value="YdjM-like"/>
</dbReference>
<feature type="transmembrane region" description="Helical" evidence="1">
    <location>
        <begin position="129"/>
        <end position="152"/>
    </location>
</feature>